<dbReference type="GO" id="GO:0019212">
    <property type="term" value="F:phosphatase inhibitor activity"/>
    <property type="evidence" value="ECO:0007669"/>
    <property type="project" value="TreeGrafter"/>
</dbReference>
<dbReference type="GO" id="GO:0003714">
    <property type="term" value="F:transcription corepressor activity"/>
    <property type="evidence" value="ECO:0007669"/>
    <property type="project" value="TreeGrafter"/>
</dbReference>
<organism evidence="2 3">
    <name type="scientific">Tetracentron sinense</name>
    <name type="common">Spur-leaf</name>
    <dbReference type="NCBI Taxonomy" id="13715"/>
    <lineage>
        <taxon>Eukaryota</taxon>
        <taxon>Viridiplantae</taxon>
        <taxon>Streptophyta</taxon>
        <taxon>Embryophyta</taxon>
        <taxon>Tracheophyta</taxon>
        <taxon>Spermatophyta</taxon>
        <taxon>Magnoliopsida</taxon>
        <taxon>Trochodendrales</taxon>
        <taxon>Trochodendraceae</taxon>
        <taxon>Tetracentron</taxon>
    </lineage>
</organism>
<dbReference type="PANTHER" id="PTHR15111:SF0">
    <property type="entry name" value="UNCONVENTIONAL PREFOLDIN RPB5 INTERACTOR 1"/>
    <property type="match status" value="1"/>
</dbReference>
<dbReference type="OrthoDB" id="21413at2759"/>
<reference evidence="2 3" key="1">
    <citation type="submission" date="2020-04" db="EMBL/GenBank/DDBJ databases">
        <title>Plant Genome Project.</title>
        <authorList>
            <person name="Zhang R.-G."/>
        </authorList>
    </citation>
    <scope>NUCLEOTIDE SEQUENCE [LARGE SCALE GENOMIC DNA]</scope>
    <source>
        <strain evidence="2">YNK0</strain>
        <tissue evidence="2">Leaf</tissue>
    </source>
</reference>
<dbReference type="InterPro" id="IPR052255">
    <property type="entry name" value="RNA_pol_II_subunit5-mediator"/>
</dbReference>
<dbReference type="AlphaFoldDB" id="A0A834ZL74"/>
<proteinExistence type="predicted"/>
<dbReference type="GO" id="GO:0000122">
    <property type="term" value="P:negative regulation of transcription by RNA polymerase II"/>
    <property type="evidence" value="ECO:0007669"/>
    <property type="project" value="TreeGrafter"/>
</dbReference>
<feature type="region of interest" description="Disordered" evidence="1">
    <location>
        <begin position="80"/>
        <end position="126"/>
    </location>
</feature>
<dbReference type="Proteomes" id="UP000655225">
    <property type="component" value="Unassembled WGS sequence"/>
</dbReference>
<feature type="compositionally biased region" description="Basic and acidic residues" evidence="1">
    <location>
        <begin position="1"/>
        <end position="23"/>
    </location>
</feature>
<protein>
    <submittedName>
        <fullName evidence="2">Uncharacterized protein</fullName>
    </submittedName>
</protein>
<feature type="region of interest" description="Disordered" evidence="1">
    <location>
        <begin position="1"/>
        <end position="34"/>
    </location>
</feature>
<name>A0A834ZL74_TETSI</name>
<evidence type="ECO:0000313" key="2">
    <source>
        <dbReference type="EMBL" id="KAF8409226.1"/>
    </source>
</evidence>
<evidence type="ECO:0000313" key="3">
    <source>
        <dbReference type="Proteomes" id="UP000655225"/>
    </source>
</evidence>
<comment type="caution">
    <text evidence="2">The sequence shown here is derived from an EMBL/GenBank/DDBJ whole genome shotgun (WGS) entry which is preliminary data.</text>
</comment>
<dbReference type="PANTHER" id="PTHR15111">
    <property type="entry name" value="RNA POLYMERASE II SUBUNIT 5-MEDIATING PROTEIN NNX3"/>
    <property type="match status" value="1"/>
</dbReference>
<accession>A0A834ZL74</accession>
<sequence>MSRPQEKDLMEIDKRDESSHGENLEYNGNKSSSTEKPLRLLVLEKVQPVCMSEIEAFLPVRIYYHVQAFTDSIIEHTHSIQTNPVGQDAASSQSTGSHPSKPVSRFITGSHPSKPVSRFKLQKGSC</sequence>
<gene>
    <name evidence="2" type="ORF">HHK36_005300</name>
</gene>
<evidence type="ECO:0000256" key="1">
    <source>
        <dbReference type="SAM" id="MobiDB-lite"/>
    </source>
</evidence>
<dbReference type="EMBL" id="JABCRI010000003">
    <property type="protein sequence ID" value="KAF8409226.1"/>
    <property type="molecule type" value="Genomic_DNA"/>
</dbReference>
<dbReference type="GO" id="GO:0003682">
    <property type="term" value="F:chromatin binding"/>
    <property type="evidence" value="ECO:0007669"/>
    <property type="project" value="TreeGrafter"/>
</dbReference>
<feature type="compositionally biased region" description="Polar residues" evidence="1">
    <location>
        <begin position="80"/>
        <end position="98"/>
    </location>
</feature>
<keyword evidence="3" id="KW-1185">Reference proteome</keyword>